<dbReference type="AlphaFoldDB" id="A0A438MUS2"/>
<dbReference type="InterPro" id="IPR006015">
    <property type="entry name" value="Universal_stress_UspA"/>
</dbReference>
<feature type="compositionally biased region" description="Polar residues" evidence="1">
    <location>
        <begin position="93"/>
        <end position="106"/>
    </location>
</feature>
<dbReference type="CDD" id="cd23659">
    <property type="entry name" value="USP_At3g01520-like"/>
    <property type="match status" value="1"/>
</dbReference>
<dbReference type="PANTHER" id="PTHR46100">
    <property type="entry name" value="IMP2'P"/>
    <property type="match status" value="1"/>
</dbReference>
<evidence type="ECO:0000313" key="4">
    <source>
        <dbReference type="Proteomes" id="UP000288859"/>
    </source>
</evidence>
<feature type="compositionally biased region" description="Polar residues" evidence="1">
    <location>
        <begin position="153"/>
        <end position="164"/>
    </location>
</feature>
<feature type="compositionally biased region" description="Polar residues" evidence="1">
    <location>
        <begin position="368"/>
        <end position="380"/>
    </location>
</feature>
<dbReference type="EMBL" id="NAJM01000047">
    <property type="protein sequence ID" value="RVX67501.1"/>
    <property type="molecule type" value="Genomic_DNA"/>
</dbReference>
<sequence length="676" mass="72212">MSRPPSRARGAARSLAESLDEDNREVLASLERRRPSSPMSRSKPSRTATPPPFRNMLDVGGSSSRRGSAAGLASGMSSPDTTRHRSVQLDPSDPSTYTTRHSSKPSSPVLAKATPVMSQDSSSAHDIPADLPQIKTTEDKSGPEQSPHGDPFTATSNKAGTSISHPPAPRHTREGSSSAMAAAMSGDFSYLNLGSNPPKHSTNSSQSHSRSPASRNRKAEGTKSPSLLSPSKLPGTSSQTGLSVSQRRLSNKSNSFSTVGDDSEEGQGRVLQDGVGDEDALAEYSEDDASVSSDDDEARGRTDRRKASDTPEPDGTIGISQSGVQPTPGTGVSEASQDVKSLSEPSISITSPNGDNLVQKKDKVEVQPPNNFVTPVSTVSGDEEDEDLAAIQKAKTLALNMSPLDSSVPDRHVRVVLRGDWIRFQQEAETGGRAGRLYLVCSDLSTEASYAMEWVVGTMLRDGDTLLAVYAIEDENAGKTTEADREILQAEGTQAGKDATDVMATLTRQTTQGGGTSVGLDLRNKYIPATEAQSLTGSVDARKTSKKQMERLRAVEEITGNFIKLVRKTTLQVRCMVEVIHCKSPKHLILGAIDTLDPTLCVVGTRGRSSLKGVLLGSFSNYLVTKSSVPVMVARRRLKKPRSQVKVSSSKIRLSNNLTASHLPTQRKSLTQARID</sequence>
<feature type="compositionally biased region" description="Polar residues" evidence="1">
    <location>
        <begin position="318"/>
        <end position="356"/>
    </location>
</feature>
<dbReference type="InterPro" id="IPR006016">
    <property type="entry name" value="UspA"/>
</dbReference>
<reference evidence="3 4" key="1">
    <citation type="submission" date="2017-03" db="EMBL/GenBank/DDBJ databases">
        <title>Genomes of endolithic fungi from Antarctica.</title>
        <authorList>
            <person name="Coleine C."/>
            <person name="Masonjones S."/>
            <person name="Stajich J.E."/>
        </authorList>
    </citation>
    <scope>NUCLEOTIDE SEQUENCE [LARGE SCALE GENOMIC DNA]</scope>
    <source>
        <strain evidence="3 4">CCFEE 6314</strain>
    </source>
</reference>
<feature type="compositionally biased region" description="Acidic residues" evidence="1">
    <location>
        <begin position="275"/>
        <end position="297"/>
    </location>
</feature>
<evidence type="ECO:0000259" key="2">
    <source>
        <dbReference type="Pfam" id="PF00582"/>
    </source>
</evidence>
<dbReference type="Proteomes" id="UP000288859">
    <property type="component" value="Unassembled WGS sequence"/>
</dbReference>
<comment type="caution">
    <text evidence="3">The sequence shown here is derived from an EMBL/GenBank/DDBJ whole genome shotgun (WGS) entry which is preliminary data.</text>
</comment>
<accession>A0A438MUS2</accession>
<feature type="compositionally biased region" description="Basic and acidic residues" evidence="1">
    <location>
        <begin position="298"/>
        <end position="309"/>
    </location>
</feature>
<feature type="compositionally biased region" description="Low complexity" evidence="1">
    <location>
        <begin position="1"/>
        <end position="17"/>
    </location>
</feature>
<organism evidence="3 4">
    <name type="scientific">Exophiala mesophila</name>
    <name type="common">Black yeast-like fungus</name>
    <dbReference type="NCBI Taxonomy" id="212818"/>
    <lineage>
        <taxon>Eukaryota</taxon>
        <taxon>Fungi</taxon>
        <taxon>Dikarya</taxon>
        <taxon>Ascomycota</taxon>
        <taxon>Pezizomycotina</taxon>
        <taxon>Eurotiomycetes</taxon>
        <taxon>Chaetothyriomycetidae</taxon>
        <taxon>Chaetothyriales</taxon>
        <taxon>Herpotrichiellaceae</taxon>
        <taxon>Exophiala</taxon>
    </lineage>
</organism>
<dbReference type="OrthoDB" id="992776at2759"/>
<feature type="compositionally biased region" description="Low complexity" evidence="1">
    <location>
        <begin position="201"/>
        <end position="214"/>
    </location>
</feature>
<feature type="compositionally biased region" description="Polar residues" evidence="1">
    <location>
        <begin position="239"/>
        <end position="260"/>
    </location>
</feature>
<dbReference type="Pfam" id="PF00582">
    <property type="entry name" value="Usp"/>
    <property type="match status" value="1"/>
</dbReference>
<dbReference type="VEuPathDB" id="FungiDB:PV10_03736"/>
<dbReference type="PRINTS" id="PR01438">
    <property type="entry name" value="UNVRSLSTRESS"/>
</dbReference>
<feature type="compositionally biased region" description="Low complexity" evidence="1">
    <location>
        <begin position="222"/>
        <end position="238"/>
    </location>
</feature>
<feature type="domain" description="UspA" evidence="2">
    <location>
        <begin position="537"/>
        <end position="635"/>
    </location>
</feature>
<feature type="compositionally biased region" description="Low complexity" evidence="1">
    <location>
        <begin position="36"/>
        <end position="46"/>
    </location>
</feature>
<evidence type="ECO:0000256" key="1">
    <source>
        <dbReference type="SAM" id="MobiDB-lite"/>
    </source>
</evidence>
<dbReference type="PANTHER" id="PTHR46100:SF4">
    <property type="entry name" value="USPA DOMAIN-CONTAINING PROTEIN"/>
    <property type="match status" value="1"/>
</dbReference>
<dbReference type="InterPro" id="IPR014729">
    <property type="entry name" value="Rossmann-like_a/b/a_fold"/>
</dbReference>
<dbReference type="SUPFAM" id="SSF52402">
    <property type="entry name" value="Adenine nucleotide alpha hydrolases-like"/>
    <property type="match status" value="1"/>
</dbReference>
<dbReference type="Gene3D" id="3.40.50.620">
    <property type="entry name" value="HUPs"/>
    <property type="match status" value="1"/>
</dbReference>
<feature type="compositionally biased region" description="Low complexity" evidence="1">
    <location>
        <begin position="60"/>
        <end position="78"/>
    </location>
</feature>
<proteinExistence type="predicted"/>
<protein>
    <recommendedName>
        <fullName evidence="2">UspA domain-containing protein</fullName>
    </recommendedName>
</protein>
<gene>
    <name evidence="3" type="ORF">B0A52_08854</name>
</gene>
<feature type="region of interest" description="Disordered" evidence="1">
    <location>
        <begin position="1"/>
        <end position="383"/>
    </location>
</feature>
<feature type="compositionally biased region" description="Low complexity" evidence="1">
    <location>
        <begin position="176"/>
        <end position="185"/>
    </location>
</feature>
<evidence type="ECO:0000313" key="3">
    <source>
        <dbReference type="EMBL" id="RVX67501.1"/>
    </source>
</evidence>
<name>A0A438MUS2_EXOME</name>